<evidence type="ECO:0000313" key="1">
    <source>
        <dbReference type="EMBL" id="OZF75041.1"/>
    </source>
</evidence>
<dbReference type="InterPro" id="IPR001873">
    <property type="entry name" value="ENaC"/>
</dbReference>
<dbReference type="GO" id="GO:0005886">
    <property type="term" value="C:plasma membrane"/>
    <property type="evidence" value="ECO:0007669"/>
    <property type="project" value="TreeGrafter"/>
</dbReference>
<dbReference type="Gene3D" id="1.10.287.820">
    <property type="entry name" value="Acid-sensing ion channel domain"/>
    <property type="match status" value="1"/>
</dbReference>
<protein>
    <submittedName>
        <fullName evidence="1">Uncharacterized protein</fullName>
    </submittedName>
</protein>
<dbReference type="HOGENOM" id="CLU_023755_0_0_1"/>
<dbReference type="PANTHER" id="PTHR11690">
    <property type="entry name" value="AMILORIDE-SENSITIVE SODIUM CHANNEL-RELATED"/>
    <property type="match status" value="1"/>
</dbReference>
<dbReference type="STRING" id="31234.E3LLX6"/>
<reference evidence="1" key="1">
    <citation type="submission" date="2017-08" db="EMBL/GenBank/DDBJ databases">
        <authorList>
            <person name="de Groot N.N."/>
        </authorList>
    </citation>
    <scope>NUCLEOTIDE SEQUENCE [LARGE SCALE GENOMIC DNA]</scope>
    <source>
        <strain evidence="1">PX439</strain>
    </source>
</reference>
<sequence length="716" mass="81386">MRRVRNHSLLYNDGPMGRFVQQESPASDDRSTRNKRESVHFQSDSFDDEISNSPSSSCSTVGDLPNIKPSASKGSFLSELKPFSKRASQLIVDVPVAHLRKIKNTEGVSSITRESEHFSNTTTLHGPKRIYNGKKWSFVFWVFIMIASMIMLLTQVTSLINMFLSKPTVSQVSFLLSEGGMQFPRVTVCSFNPIKRSYVETLNSTKDLSDDLLDYLMMFNSDAMTLYGRAGGPSLHSGDNIYKQYVASHPNFTADGFFMDAGFSCGDMFKMCSFGGRRFDCCKYATPIFSDLGKCFTLNVQSSDKPWMKMQTEPGIAAGLQIILDSHLEEQFDSETDGVTPVFSSAFENGFRFYVHPSEEIPFLASEGIAVSPDSVVYSALSSSKYILLSSSAWGNCSDNWPPGYDYNFPYTAAMCSTLCKAQYFQKLCGCSPSIYNHLNSFNDCTPYETYRCMDTKMKKVVNQTTFNIEMPTCEECRVECKSQVYHSFNSYGKGLSRGALMWLSKQGDWRIQHMKANFQVVNVFFRDMSYTEYIQKRGMSLTELLSDIGGNMGMFMGMSVFTIIELSLFLSKIGWIAFSRKRRDYMYSKKKNEEMHEKELEDVVTGFKLFRTRKSGNDMSHLREKIKGLSMHRVTSEQLNVCKLAWENEPDIERRLASVTRQNSALKQHKDHKESTILPFDLKEIKDQISRGRAASMFRSRRSRSETAPPVFHEA</sequence>
<evidence type="ECO:0000313" key="2">
    <source>
        <dbReference type="Proteomes" id="UP000216624"/>
    </source>
</evidence>
<dbReference type="Gene3D" id="2.60.470.10">
    <property type="entry name" value="Acid-sensing ion channels like domains"/>
    <property type="match status" value="1"/>
</dbReference>
<dbReference type="EMBL" id="NMWX01000912">
    <property type="protein sequence ID" value="OZF75041.1"/>
    <property type="molecule type" value="Genomic_DNA"/>
</dbReference>
<dbReference type="GO" id="GO:0015280">
    <property type="term" value="F:ligand-gated sodium channel activity"/>
    <property type="evidence" value="ECO:0007669"/>
    <property type="project" value="TreeGrafter"/>
</dbReference>
<dbReference type="Proteomes" id="UP000216624">
    <property type="component" value="Unassembled WGS sequence"/>
</dbReference>
<proteinExistence type="predicted"/>
<dbReference type="PRINTS" id="PR01078">
    <property type="entry name" value="AMINACHANNEL"/>
</dbReference>
<accession>A0A260YNR5</accession>
<dbReference type="Pfam" id="PF00858">
    <property type="entry name" value="ASC"/>
    <property type="match status" value="1"/>
</dbReference>
<name>A0A260YNR5_CAERE</name>
<comment type="caution">
    <text evidence="1">The sequence shown here is derived from an EMBL/GenBank/DDBJ whole genome shotgun (WGS) entry which is preliminary data.</text>
</comment>
<dbReference type="eggNOG" id="KOG4294">
    <property type="taxonomic scope" value="Eukaryota"/>
</dbReference>
<dbReference type="PANTHER" id="PTHR11690:SF222">
    <property type="entry name" value="AMILORIDE-SENSITIVE SODIUM CHANNEL SUBUNIT GAMMA"/>
    <property type="match status" value="1"/>
</dbReference>
<dbReference type="OrthoDB" id="8065060at2759"/>
<dbReference type="OMA" id="QGHCLRR"/>
<keyword evidence="2" id="KW-1185">Reference proteome</keyword>
<feature type="non-terminal residue" evidence="1">
    <location>
        <position position="1"/>
    </location>
</feature>
<organism evidence="1 2">
    <name type="scientific">Caenorhabditis remanei</name>
    <name type="common">Caenorhabditis vulgaris</name>
    <dbReference type="NCBI Taxonomy" id="31234"/>
    <lineage>
        <taxon>Eukaryota</taxon>
        <taxon>Metazoa</taxon>
        <taxon>Ecdysozoa</taxon>
        <taxon>Nematoda</taxon>
        <taxon>Chromadorea</taxon>
        <taxon>Rhabditida</taxon>
        <taxon>Rhabditina</taxon>
        <taxon>Rhabditomorpha</taxon>
        <taxon>Rhabditoidea</taxon>
        <taxon>Rhabditidae</taxon>
        <taxon>Peloderinae</taxon>
        <taxon>Caenorhabditis</taxon>
    </lineage>
</organism>
<gene>
    <name evidence="1" type="ORF">FL82_12696</name>
</gene>